<evidence type="ECO:0000313" key="14">
    <source>
        <dbReference type="EMBL" id="KAH3781485.1"/>
    </source>
</evidence>
<dbReference type="PANTHER" id="PTHR24028">
    <property type="entry name" value="CADHERIN-87A"/>
    <property type="match status" value="1"/>
</dbReference>
<dbReference type="SMART" id="SM00112">
    <property type="entry name" value="CA"/>
    <property type="match status" value="7"/>
</dbReference>
<evidence type="ECO:0000256" key="12">
    <source>
        <dbReference type="SAM" id="SignalP"/>
    </source>
</evidence>
<evidence type="ECO:0000256" key="1">
    <source>
        <dbReference type="ARBA" id="ARBA00004167"/>
    </source>
</evidence>
<name>A0A9D4EP16_DREPO</name>
<keyword evidence="15" id="KW-1185">Reference proteome</keyword>
<dbReference type="GO" id="GO:0005509">
    <property type="term" value="F:calcium ion binding"/>
    <property type="evidence" value="ECO:0007669"/>
    <property type="project" value="UniProtKB-UniRule"/>
</dbReference>
<keyword evidence="2 11" id="KW-0812">Transmembrane</keyword>
<proteinExistence type="predicted"/>
<evidence type="ECO:0000256" key="3">
    <source>
        <dbReference type="ARBA" id="ARBA00022729"/>
    </source>
</evidence>
<feature type="region of interest" description="Disordered" evidence="10">
    <location>
        <begin position="916"/>
        <end position="1021"/>
    </location>
</feature>
<evidence type="ECO:0000256" key="4">
    <source>
        <dbReference type="ARBA" id="ARBA00022737"/>
    </source>
</evidence>
<dbReference type="GO" id="GO:0005886">
    <property type="term" value="C:plasma membrane"/>
    <property type="evidence" value="ECO:0007669"/>
    <property type="project" value="InterPro"/>
</dbReference>
<feature type="domain" description="Cadherin" evidence="13">
    <location>
        <begin position="570"/>
        <end position="678"/>
    </location>
</feature>
<comment type="caution">
    <text evidence="14">The sequence shown here is derived from an EMBL/GenBank/DDBJ whole genome shotgun (WGS) entry which is preliminary data.</text>
</comment>
<dbReference type="InterPro" id="IPR050174">
    <property type="entry name" value="Protocadherin/Cadherin-CA"/>
</dbReference>
<keyword evidence="6 11" id="KW-1133">Transmembrane helix</keyword>
<evidence type="ECO:0000256" key="11">
    <source>
        <dbReference type="SAM" id="Phobius"/>
    </source>
</evidence>
<feature type="compositionally biased region" description="Low complexity" evidence="10">
    <location>
        <begin position="916"/>
        <end position="927"/>
    </location>
</feature>
<dbReference type="FunFam" id="2.60.40.60:FF:000020">
    <property type="entry name" value="Dachsous cadherin-related 1b"/>
    <property type="match status" value="2"/>
</dbReference>
<feature type="domain" description="Cadherin" evidence="13">
    <location>
        <begin position="250"/>
        <end position="357"/>
    </location>
</feature>
<dbReference type="Pfam" id="PF00028">
    <property type="entry name" value="Cadherin"/>
    <property type="match status" value="6"/>
</dbReference>
<keyword evidence="7 11" id="KW-0472">Membrane</keyword>
<gene>
    <name evidence="14" type="ORF">DPMN_159315</name>
</gene>
<evidence type="ECO:0000256" key="2">
    <source>
        <dbReference type="ARBA" id="ARBA00022692"/>
    </source>
</evidence>
<evidence type="ECO:0000313" key="15">
    <source>
        <dbReference type="Proteomes" id="UP000828390"/>
    </source>
</evidence>
<evidence type="ECO:0000259" key="13">
    <source>
        <dbReference type="PROSITE" id="PS50268"/>
    </source>
</evidence>
<feature type="domain" description="Cadherin" evidence="13">
    <location>
        <begin position="466"/>
        <end position="569"/>
    </location>
</feature>
<dbReference type="AlphaFoldDB" id="A0A9D4EP16"/>
<evidence type="ECO:0000256" key="6">
    <source>
        <dbReference type="ARBA" id="ARBA00022989"/>
    </source>
</evidence>
<dbReference type="InterPro" id="IPR015919">
    <property type="entry name" value="Cadherin-like_sf"/>
</dbReference>
<dbReference type="SUPFAM" id="SSF49313">
    <property type="entry name" value="Cadherin-like"/>
    <property type="match status" value="6"/>
</dbReference>
<evidence type="ECO:0000256" key="10">
    <source>
        <dbReference type="SAM" id="MobiDB-lite"/>
    </source>
</evidence>
<dbReference type="PANTHER" id="PTHR24028:SF146">
    <property type="entry name" value="CADHERIN 96CB, ISOFORM D-RELATED"/>
    <property type="match status" value="1"/>
</dbReference>
<evidence type="ECO:0000256" key="8">
    <source>
        <dbReference type="ARBA" id="ARBA00023180"/>
    </source>
</evidence>
<dbReference type="InterPro" id="IPR020894">
    <property type="entry name" value="Cadherin_CS"/>
</dbReference>
<protein>
    <recommendedName>
        <fullName evidence="13">Cadherin domain-containing protein</fullName>
    </recommendedName>
</protein>
<accession>A0A9D4EP16</accession>
<dbReference type="PRINTS" id="PR00205">
    <property type="entry name" value="CADHERIN"/>
</dbReference>
<dbReference type="PROSITE" id="PS50268">
    <property type="entry name" value="CADHERIN_2"/>
    <property type="match status" value="7"/>
</dbReference>
<reference evidence="14" key="1">
    <citation type="journal article" date="2019" name="bioRxiv">
        <title>The Genome of the Zebra Mussel, Dreissena polymorpha: A Resource for Invasive Species Research.</title>
        <authorList>
            <person name="McCartney M.A."/>
            <person name="Auch B."/>
            <person name="Kono T."/>
            <person name="Mallez S."/>
            <person name="Zhang Y."/>
            <person name="Obille A."/>
            <person name="Becker A."/>
            <person name="Abrahante J.E."/>
            <person name="Garbe J."/>
            <person name="Badalamenti J.P."/>
            <person name="Herman A."/>
            <person name="Mangelson H."/>
            <person name="Liachko I."/>
            <person name="Sullivan S."/>
            <person name="Sone E.D."/>
            <person name="Koren S."/>
            <person name="Silverstein K.A.T."/>
            <person name="Beckman K.B."/>
            <person name="Gohl D.M."/>
        </authorList>
    </citation>
    <scope>NUCLEOTIDE SEQUENCE</scope>
    <source>
        <strain evidence="14">Duluth1</strain>
        <tissue evidence="14">Whole animal</tissue>
    </source>
</reference>
<dbReference type="PROSITE" id="PS00232">
    <property type="entry name" value="CADHERIN_1"/>
    <property type="match status" value="2"/>
</dbReference>
<reference evidence="14" key="2">
    <citation type="submission" date="2020-11" db="EMBL/GenBank/DDBJ databases">
        <authorList>
            <person name="McCartney M.A."/>
            <person name="Auch B."/>
            <person name="Kono T."/>
            <person name="Mallez S."/>
            <person name="Becker A."/>
            <person name="Gohl D.M."/>
            <person name="Silverstein K.A.T."/>
            <person name="Koren S."/>
            <person name="Bechman K.B."/>
            <person name="Herman A."/>
            <person name="Abrahante J.E."/>
            <person name="Garbe J."/>
        </authorList>
    </citation>
    <scope>NUCLEOTIDE SEQUENCE</scope>
    <source>
        <strain evidence="14">Duluth1</strain>
        <tissue evidence="14">Whole animal</tissue>
    </source>
</reference>
<dbReference type="Proteomes" id="UP000828390">
    <property type="component" value="Unassembled WGS sequence"/>
</dbReference>
<feature type="domain" description="Cadherin" evidence="13">
    <location>
        <begin position="692"/>
        <end position="785"/>
    </location>
</feature>
<feature type="domain" description="Cadherin" evidence="13">
    <location>
        <begin position="32"/>
        <end position="132"/>
    </location>
</feature>
<feature type="domain" description="Cadherin" evidence="13">
    <location>
        <begin position="133"/>
        <end position="249"/>
    </location>
</feature>
<dbReference type="CDD" id="cd11304">
    <property type="entry name" value="Cadherin_repeat"/>
    <property type="match status" value="7"/>
</dbReference>
<comment type="subcellular location">
    <subcellularLocation>
        <location evidence="1">Membrane</location>
        <topology evidence="1">Single-pass membrane protein</topology>
    </subcellularLocation>
</comment>
<evidence type="ECO:0000256" key="9">
    <source>
        <dbReference type="PROSITE-ProRule" id="PRU00043"/>
    </source>
</evidence>
<dbReference type="EMBL" id="JAIWYP010000008">
    <property type="protein sequence ID" value="KAH3781485.1"/>
    <property type="molecule type" value="Genomic_DNA"/>
</dbReference>
<dbReference type="FunFam" id="2.60.40.60:FF:000092">
    <property type="entry name" value="Protocadherin 8"/>
    <property type="match status" value="1"/>
</dbReference>
<feature type="transmembrane region" description="Helical" evidence="11">
    <location>
        <begin position="795"/>
        <end position="820"/>
    </location>
</feature>
<feature type="compositionally biased region" description="Basic and acidic residues" evidence="10">
    <location>
        <begin position="950"/>
        <end position="959"/>
    </location>
</feature>
<keyword evidence="8" id="KW-0325">Glycoprotein</keyword>
<evidence type="ECO:0000256" key="7">
    <source>
        <dbReference type="ARBA" id="ARBA00023136"/>
    </source>
</evidence>
<evidence type="ECO:0000256" key="5">
    <source>
        <dbReference type="ARBA" id="ARBA00022837"/>
    </source>
</evidence>
<dbReference type="Gene3D" id="2.60.40.60">
    <property type="entry name" value="Cadherins"/>
    <property type="match status" value="7"/>
</dbReference>
<organism evidence="14 15">
    <name type="scientific">Dreissena polymorpha</name>
    <name type="common">Zebra mussel</name>
    <name type="synonym">Mytilus polymorpha</name>
    <dbReference type="NCBI Taxonomy" id="45954"/>
    <lineage>
        <taxon>Eukaryota</taxon>
        <taxon>Metazoa</taxon>
        <taxon>Spiralia</taxon>
        <taxon>Lophotrochozoa</taxon>
        <taxon>Mollusca</taxon>
        <taxon>Bivalvia</taxon>
        <taxon>Autobranchia</taxon>
        <taxon>Heteroconchia</taxon>
        <taxon>Euheterodonta</taxon>
        <taxon>Imparidentia</taxon>
        <taxon>Neoheterodontei</taxon>
        <taxon>Myida</taxon>
        <taxon>Dreissenoidea</taxon>
        <taxon>Dreissenidae</taxon>
        <taxon>Dreissena</taxon>
    </lineage>
</organism>
<sequence length="1158" mass="127521">MRLYKMFALHLLACVCLLLAVRAQEDGVIANLAFNISEGLENGTYIGNIAGESKLGLNGGYNFRLSSTVNPIVSLTPLGELRTAYRIDRETECRNEVKCSREFQVTAHKDASVIVITVTLNILDVNDETPTFDPSSMTLRLSEAIPVETLRQLPAAVDLDKGPNNGVAGYEFSTFVPPSDLQNFALVQVVDNNTNAVTVSLKIAKALDHEVKNRYVLQIFAKDAGQPIRTGTLTVTIDVIDENDNKPVFENSKLNVTVTEDISVGKTIVSLLALDKDSEKYGEVEYTLSQPTMYISEHFTVNSSSGELKVAQKLNYEAGSNVKTIYIVARDKGELPLSSTATVLLTIKDAGNKPPKITATILVNEISPNVLIVSEAAKINDAIMYLFVTDSDSGDNGQVSCSIVNTYFGLVVNGVGYNVFVQHSIDRETQAEHNLTVRCSDLGGLSTSASFKIKVGDVNDHTPTFDKYLYLKNIEENNTYGSEVLRLRATDDDIDDNARITYSVDSSNEFEIVMQNDEAVVRAKITLDREKYAQKIFHVLAVDNGNPRRTGTATVQLNILDINDMAPMFTMTRYVFRVTEGSPSNTRVDFVTAIDEDQGENQRLRYEIMPQYAPGGALAVPFTVLYDGEVKTTQELDREMKASYSFKVLAVDFGIPAQTGTVEVLVNVEDINDNMPIFVFPSADNNTVTAYNEKSETEIVRLQATDMDSGINQELIYFIVEGDPDNRFSLDPSSGKLYIVKYVHLTADKLISLLVAVYDKGKPQLSSKASLNINLRYTNSTNSGLGSSEKSNNSYVIIVVTVVCITCLLSVTIITVICLIRRKDIHKCGKGGIAALVPKMPGRRPESHQTLPNDKVYPTDGTQKNKKEVSFSLADGDSLTSHDKITRVQTLLSARQAPQAPLVSVGRESDLLPASLPRPLAATLPRPQTKYSDTDVQMKKNPAIQKVIGHHREDSHSETSGETTTSHDSGKGGSVEGDHEPKFEMNPLNPSAYLILDGHTSQPHDLYSRPIKQQQPSTNAVKPDYEIINSAHKDKHLPSKSSVNFPRSLTWNPKQCHNLNSTGSYPDSDYLSLGSNPNLSHVNTSMYPNSGKHVQKNFPHSGYVNSAFNLSSDFPLYSSNSLRDDDEATTTSGSYTVNHEDLEDDLQRSYTRFSDYVV</sequence>
<dbReference type="FunFam" id="2.60.40.60:FF:000104">
    <property type="entry name" value="cadherin-23 isoform X1"/>
    <property type="match status" value="1"/>
</dbReference>
<keyword evidence="3 12" id="KW-0732">Signal</keyword>
<feature type="compositionally biased region" description="Polar residues" evidence="10">
    <location>
        <begin position="1011"/>
        <end position="1020"/>
    </location>
</feature>
<feature type="signal peptide" evidence="12">
    <location>
        <begin position="1"/>
        <end position="23"/>
    </location>
</feature>
<feature type="chain" id="PRO_5039324536" description="Cadherin domain-containing protein" evidence="12">
    <location>
        <begin position="24"/>
        <end position="1158"/>
    </location>
</feature>
<feature type="region of interest" description="Disordered" evidence="10">
    <location>
        <begin position="839"/>
        <end position="864"/>
    </location>
</feature>
<keyword evidence="4" id="KW-0677">Repeat</keyword>
<dbReference type="GO" id="GO:0007156">
    <property type="term" value="P:homophilic cell adhesion via plasma membrane adhesion molecules"/>
    <property type="evidence" value="ECO:0007669"/>
    <property type="project" value="InterPro"/>
</dbReference>
<feature type="domain" description="Cadherin" evidence="13">
    <location>
        <begin position="365"/>
        <end position="465"/>
    </location>
</feature>
<keyword evidence="5 9" id="KW-0106">Calcium</keyword>
<dbReference type="InterPro" id="IPR002126">
    <property type="entry name" value="Cadherin-like_dom"/>
</dbReference>